<dbReference type="KEGG" id="pec:W5S_1842"/>
<dbReference type="InterPro" id="IPR008514">
    <property type="entry name" value="T6SS_Hcp"/>
</dbReference>
<dbReference type="RefSeq" id="WP_014699424.1">
    <property type="nucleotide sequence ID" value="NC_017845.1"/>
</dbReference>
<dbReference type="GeneID" id="67793244"/>
<sequence>MANYAYMTIEGKSQGLISEGCSTLESIGNRYQAGHTDEIMILAFNHMMSNDGHAVHNPITLVKPIDKSTPLLAMALNEQEKVKVLLDFYRTTQHAKQEKFFSIQINDGLISDINLVMPNIIDDGAGLILEHISIRYKDVTWTHHKAGTSGYALWEMTKFMN</sequence>
<evidence type="ECO:0000313" key="3">
    <source>
        <dbReference type="EMBL" id="MBI0557432.1"/>
    </source>
</evidence>
<dbReference type="SUPFAM" id="SSF141452">
    <property type="entry name" value="Hcp1-like"/>
    <property type="match status" value="1"/>
</dbReference>
<dbReference type="PATRIC" id="fig|1166016.3.peg.1681"/>
<dbReference type="EMBL" id="CP003415">
    <property type="protein sequence ID" value="AFI89766.1"/>
    <property type="molecule type" value="Genomic_DNA"/>
</dbReference>
<dbReference type="Pfam" id="PF05638">
    <property type="entry name" value="T6SS_HCP"/>
    <property type="match status" value="1"/>
</dbReference>
<keyword evidence="6" id="KW-1185">Reference proteome</keyword>
<organism evidence="2 5">
    <name type="scientific">Pectobacterium parmentieri</name>
    <dbReference type="NCBI Taxonomy" id="1905730"/>
    <lineage>
        <taxon>Bacteria</taxon>
        <taxon>Pseudomonadati</taxon>
        <taxon>Pseudomonadota</taxon>
        <taxon>Gammaproteobacteria</taxon>
        <taxon>Enterobacterales</taxon>
        <taxon>Pectobacteriaceae</taxon>
        <taxon>Pectobacterium</taxon>
    </lineage>
</organism>
<accession>A0A0H3I5C7</accession>
<gene>
    <name evidence="1" type="ordered locus">W5S_1674</name>
    <name evidence="2" type="ordered locus">W5S_1842</name>
    <name evidence="3" type="ORF">F6Q06_23620</name>
    <name evidence="4" type="ORF">F6Q06_24120</name>
</gene>
<dbReference type="Gene3D" id="2.30.110.20">
    <property type="entry name" value="Hcp1-like"/>
    <property type="match status" value="1"/>
</dbReference>
<evidence type="ECO:0000313" key="6">
    <source>
        <dbReference type="Proteomes" id="UP001194579"/>
    </source>
</evidence>
<dbReference type="NCBIfam" id="TIGR03344">
    <property type="entry name" value="VI_effect_Hcp1"/>
    <property type="match status" value="1"/>
</dbReference>
<dbReference type="AlphaFoldDB" id="A0A0H3I5C7"/>
<name>A0A0H3I5C7_PECPM</name>
<dbReference type="InterPro" id="IPR036624">
    <property type="entry name" value="Hcp1-lik_sf"/>
</dbReference>
<dbReference type="PANTHER" id="PTHR34319">
    <property type="entry name" value="MAJOR EXPORTED PROTEIN"/>
    <property type="match status" value="1"/>
</dbReference>
<dbReference type="EMBL" id="CP003415">
    <property type="protein sequence ID" value="AFI89933.1"/>
    <property type="molecule type" value="Genomic_DNA"/>
</dbReference>
<dbReference type="HOGENOM" id="CLU_116190_1_0_6"/>
<dbReference type="STRING" id="1905730.W5S_1674"/>
<protein>
    <submittedName>
        <fullName evidence="3">Hcp family type VI secretion system effector</fullName>
    </submittedName>
    <submittedName>
        <fullName evidence="2">Hcp protein</fullName>
    </submittedName>
</protein>
<dbReference type="Proteomes" id="UP000008044">
    <property type="component" value="Chromosome"/>
</dbReference>
<reference evidence="3" key="4">
    <citation type="submission" date="2024-05" db="EMBL/GenBank/DDBJ databases">
        <title>Identification of Pectobacterium versatile causing blackleg of potato from New York State with a whole genome sequencing approach.</title>
        <authorList>
            <person name="Ma X."/>
            <person name="Swingle B."/>
        </authorList>
    </citation>
    <scope>NUCLEOTIDE SEQUENCE</scope>
    <source>
        <strain evidence="3">NY1588A</strain>
    </source>
</reference>
<reference evidence="2 5" key="1">
    <citation type="journal article" date="2012" name="J. Bacteriol.">
        <title>Genome sequence of Pectobacterium sp. strain SCC3193.</title>
        <authorList>
            <person name="Koskinen J.P."/>
            <person name="Laine P."/>
            <person name="Niemi O."/>
            <person name="Nykyri J."/>
            <person name="Harjunpaa H."/>
            <person name="Auvinen P."/>
            <person name="Paulin L."/>
            <person name="Pirhonen M."/>
            <person name="Palva T."/>
            <person name="Holm L."/>
        </authorList>
    </citation>
    <scope>NUCLEOTIDE SEQUENCE [LARGE SCALE GENOMIC DNA]</scope>
    <source>
        <strain evidence="2 5">SCC3193</strain>
    </source>
</reference>
<dbReference type="eggNOG" id="COG3157">
    <property type="taxonomic scope" value="Bacteria"/>
</dbReference>
<reference evidence="2" key="2">
    <citation type="submission" date="2012-03" db="EMBL/GenBank/DDBJ databases">
        <authorList>
            <person name="Koskinen P."/>
            <person name="Laine P."/>
            <person name="Niemi O."/>
            <person name="Nykyri J."/>
            <person name="Harjunpaa H."/>
            <person name="Auvinen P."/>
            <person name="Paulin L."/>
            <person name="Pirhonen M."/>
            <person name="Palva T."/>
            <person name="Holm L."/>
        </authorList>
    </citation>
    <scope>NUCLEOTIDE SEQUENCE</scope>
    <source>
        <strain evidence="2">SCC3193</strain>
    </source>
</reference>
<evidence type="ECO:0000313" key="5">
    <source>
        <dbReference type="Proteomes" id="UP000008044"/>
    </source>
</evidence>
<evidence type="ECO:0000313" key="1">
    <source>
        <dbReference type="EMBL" id="AFI89766.1"/>
    </source>
</evidence>
<dbReference type="EMBL" id="WABS01000133">
    <property type="protein sequence ID" value="MBI0557509.1"/>
    <property type="molecule type" value="Genomic_DNA"/>
</dbReference>
<dbReference type="OrthoDB" id="5674026at2"/>
<dbReference type="KEGG" id="pec:W5S_1674"/>
<proteinExistence type="predicted"/>
<evidence type="ECO:0000313" key="4">
    <source>
        <dbReference type="EMBL" id="MBI0557509.1"/>
    </source>
</evidence>
<evidence type="ECO:0000313" key="2">
    <source>
        <dbReference type="EMBL" id="AFI89933.1"/>
    </source>
</evidence>
<dbReference type="Proteomes" id="UP001194579">
    <property type="component" value="Unassembled WGS sequence"/>
</dbReference>
<dbReference type="EMBL" id="WABS01000102">
    <property type="protein sequence ID" value="MBI0557432.1"/>
    <property type="molecule type" value="Genomic_DNA"/>
</dbReference>
<dbReference type="PANTHER" id="PTHR34319:SF7">
    <property type="entry name" value="HNH ENDONUCLEASE DOMAIN-CONTAINING PROTEIN"/>
    <property type="match status" value="1"/>
</dbReference>
<reference evidence="6" key="3">
    <citation type="submission" date="2023-07" db="EMBL/GenBank/DDBJ databases">
        <title>Identification of Pectobacterium versatile causing blackleg of potato from New York State with a whole genome sequencing approach.</title>
        <authorList>
            <person name="Ma X."/>
            <person name="Swingle B."/>
        </authorList>
    </citation>
    <scope>NUCLEOTIDE SEQUENCE [LARGE SCALE GENOMIC DNA]</scope>
    <source>
        <strain evidence="4 6">NY1588A</strain>
    </source>
</reference>
<dbReference type="InterPro" id="IPR052947">
    <property type="entry name" value="T6SS_Hcp1_domain"/>
</dbReference>